<feature type="region of interest" description="Disordered" evidence="2">
    <location>
        <begin position="18"/>
        <end position="87"/>
    </location>
</feature>
<name>A0A2J6PP71_9HELO</name>
<feature type="coiled-coil region" evidence="1">
    <location>
        <begin position="113"/>
        <end position="143"/>
    </location>
</feature>
<evidence type="ECO:0000256" key="2">
    <source>
        <dbReference type="SAM" id="MobiDB-lite"/>
    </source>
</evidence>
<feature type="compositionally biased region" description="Basic and acidic residues" evidence="2">
    <location>
        <begin position="28"/>
        <end position="38"/>
    </location>
</feature>
<keyword evidence="1" id="KW-0175">Coiled coil</keyword>
<reference evidence="3 4" key="1">
    <citation type="submission" date="2016-05" db="EMBL/GenBank/DDBJ databases">
        <title>A degradative enzymes factory behind the ericoid mycorrhizal symbiosis.</title>
        <authorList>
            <consortium name="DOE Joint Genome Institute"/>
            <person name="Martino E."/>
            <person name="Morin E."/>
            <person name="Grelet G."/>
            <person name="Kuo A."/>
            <person name="Kohler A."/>
            <person name="Daghino S."/>
            <person name="Barry K."/>
            <person name="Choi C."/>
            <person name="Cichocki N."/>
            <person name="Clum A."/>
            <person name="Copeland A."/>
            <person name="Hainaut M."/>
            <person name="Haridas S."/>
            <person name="Labutti K."/>
            <person name="Lindquist E."/>
            <person name="Lipzen A."/>
            <person name="Khouja H.-R."/>
            <person name="Murat C."/>
            <person name="Ohm R."/>
            <person name="Olson A."/>
            <person name="Spatafora J."/>
            <person name="Veneault-Fourrey C."/>
            <person name="Henrissat B."/>
            <person name="Grigoriev I."/>
            <person name="Martin F."/>
            <person name="Perotto S."/>
        </authorList>
    </citation>
    <scope>NUCLEOTIDE SEQUENCE [LARGE SCALE GENOMIC DNA]</scope>
    <source>
        <strain evidence="3 4">UAMH 7357</strain>
    </source>
</reference>
<sequence>MFSHNSASKDDARYLLSRDNIHDDEDHEVVWEQTERNTETPSELWEQDALSSESHELQEASRLESQPSSSQPKVERVKVSPKDHGIAGTDLQAEFERIFSPVKHDQEERGRFHNDLDAACEAYSSRLEEMKDQQREREEAIEKPWLIARRKREWQRFRTAMHNVGLFATRFWGGTVARFEDLPAQIAWPPPHLSRMREHHTEERKALREAHLAVVHELKVKYGLGTEEDELQESHVCVERRLLEEVLRGVQVPLDDNIEESRVP</sequence>
<protein>
    <submittedName>
        <fullName evidence="3">Uncharacterized protein</fullName>
    </submittedName>
</protein>
<dbReference type="OrthoDB" id="3525902at2759"/>
<feature type="compositionally biased region" description="Polar residues" evidence="2">
    <location>
        <begin position="63"/>
        <end position="72"/>
    </location>
</feature>
<feature type="compositionally biased region" description="Basic and acidic residues" evidence="2">
    <location>
        <begin position="53"/>
        <end position="62"/>
    </location>
</feature>
<evidence type="ECO:0000313" key="3">
    <source>
        <dbReference type="EMBL" id="PMD15812.1"/>
    </source>
</evidence>
<accession>A0A2J6PP71</accession>
<gene>
    <name evidence="3" type="ORF">NA56DRAFT_649872</name>
</gene>
<evidence type="ECO:0000256" key="1">
    <source>
        <dbReference type="SAM" id="Coils"/>
    </source>
</evidence>
<organism evidence="3 4">
    <name type="scientific">Hyaloscypha hepaticicola</name>
    <dbReference type="NCBI Taxonomy" id="2082293"/>
    <lineage>
        <taxon>Eukaryota</taxon>
        <taxon>Fungi</taxon>
        <taxon>Dikarya</taxon>
        <taxon>Ascomycota</taxon>
        <taxon>Pezizomycotina</taxon>
        <taxon>Leotiomycetes</taxon>
        <taxon>Helotiales</taxon>
        <taxon>Hyaloscyphaceae</taxon>
        <taxon>Hyaloscypha</taxon>
    </lineage>
</organism>
<dbReference type="Proteomes" id="UP000235672">
    <property type="component" value="Unassembled WGS sequence"/>
</dbReference>
<keyword evidence="4" id="KW-1185">Reference proteome</keyword>
<evidence type="ECO:0000313" key="4">
    <source>
        <dbReference type="Proteomes" id="UP000235672"/>
    </source>
</evidence>
<dbReference type="EMBL" id="KZ613510">
    <property type="protein sequence ID" value="PMD15812.1"/>
    <property type="molecule type" value="Genomic_DNA"/>
</dbReference>
<feature type="compositionally biased region" description="Basic and acidic residues" evidence="2">
    <location>
        <begin position="73"/>
        <end position="85"/>
    </location>
</feature>
<dbReference type="AlphaFoldDB" id="A0A2J6PP71"/>
<proteinExistence type="predicted"/>